<evidence type="ECO:0000256" key="1">
    <source>
        <dbReference type="SAM" id="MobiDB-lite"/>
    </source>
</evidence>
<sequence length="236" mass="27670">DTGDNPECYIEELSLQDNGSYATVYRFTKYRRNMFYLGINCDPMLGRLADPNSKSSRFIRVVVSDVEARSAKDAVSKSGSDSSVRPKCVSPADKRRAAKAKRQKLKWRWCWNLDRMIQKRHAYMERCRKRERTRTCDNSHEDEEGTKKRCVCDILRSMLLKPKRARRKCLVEKLSKWVENQNATAHSSAVLEASRLLVRNYPAIARRMRLLKARKNKKRQHHRGLLDQKIPKDNQE</sequence>
<protein>
    <submittedName>
        <fullName evidence="2">Uncharacterized protein</fullName>
    </submittedName>
</protein>
<gene>
    <name evidence="2" type="ORF">CUNI_LOCUS20696</name>
</gene>
<keyword evidence="3" id="KW-1185">Reference proteome</keyword>
<evidence type="ECO:0000313" key="2">
    <source>
        <dbReference type="EMBL" id="CAG5135138.1"/>
    </source>
</evidence>
<evidence type="ECO:0000313" key="3">
    <source>
        <dbReference type="Proteomes" id="UP000678393"/>
    </source>
</evidence>
<feature type="non-terminal residue" evidence="2">
    <location>
        <position position="1"/>
    </location>
</feature>
<comment type="caution">
    <text evidence="2">The sequence shown here is derived from an EMBL/GenBank/DDBJ whole genome shotgun (WGS) entry which is preliminary data.</text>
</comment>
<name>A0A8S4A4A0_9EUPU</name>
<feature type="compositionally biased region" description="Basic and acidic residues" evidence="1">
    <location>
        <begin position="224"/>
        <end position="236"/>
    </location>
</feature>
<feature type="region of interest" description="Disordered" evidence="1">
    <location>
        <begin position="214"/>
        <end position="236"/>
    </location>
</feature>
<dbReference type="OrthoDB" id="6160750at2759"/>
<proteinExistence type="predicted"/>
<dbReference type="Proteomes" id="UP000678393">
    <property type="component" value="Unassembled WGS sequence"/>
</dbReference>
<feature type="compositionally biased region" description="Basic residues" evidence="1">
    <location>
        <begin position="214"/>
        <end position="223"/>
    </location>
</feature>
<feature type="non-terminal residue" evidence="2">
    <location>
        <position position="236"/>
    </location>
</feature>
<organism evidence="2 3">
    <name type="scientific">Candidula unifasciata</name>
    <dbReference type="NCBI Taxonomy" id="100452"/>
    <lineage>
        <taxon>Eukaryota</taxon>
        <taxon>Metazoa</taxon>
        <taxon>Spiralia</taxon>
        <taxon>Lophotrochozoa</taxon>
        <taxon>Mollusca</taxon>
        <taxon>Gastropoda</taxon>
        <taxon>Heterobranchia</taxon>
        <taxon>Euthyneura</taxon>
        <taxon>Panpulmonata</taxon>
        <taxon>Eupulmonata</taxon>
        <taxon>Stylommatophora</taxon>
        <taxon>Helicina</taxon>
        <taxon>Helicoidea</taxon>
        <taxon>Geomitridae</taxon>
        <taxon>Candidula</taxon>
    </lineage>
</organism>
<dbReference type="AlphaFoldDB" id="A0A8S4A4A0"/>
<feature type="region of interest" description="Disordered" evidence="1">
    <location>
        <begin position="72"/>
        <end position="95"/>
    </location>
</feature>
<dbReference type="EMBL" id="CAJHNH020007946">
    <property type="protein sequence ID" value="CAG5135138.1"/>
    <property type="molecule type" value="Genomic_DNA"/>
</dbReference>
<reference evidence="2" key="1">
    <citation type="submission" date="2021-04" db="EMBL/GenBank/DDBJ databases">
        <authorList>
            <consortium name="Molecular Ecology Group"/>
        </authorList>
    </citation>
    <scope>NUCLEOTIDE SEQUENCE</scope>
</reference>
<accession>A0A8S4A4A0</accession>